<accession>A0A1P8WDZ0</accession>
<feature type="compositionally biased region" description="Basic residues" evidence="1">
    <location>
        <begin position="1"/>
        <end position="11"/>
    </location>
</feature>
<evidence type="ECO:0000313" key="2">
    <source>
        <dbReference type="EMBL" id="APZ92288.1"/>
    </source>
</evidence>
<feature type="region of interest" description="Disordered" evidence="1">
    <location>
        <begin position="1"/>
        <end position="36"/>
    </location>
</feature>
<dbReference type="KEGG" id="fmr:Fuma_01898"/>
<dbReference type="Proteomes" id="UP000187735">
    <property type="component" value="Chromosome"/>
</dbReference>
<dbReference type="EMBL" id="CP017641">
    <property type="protein sequence ID" value="APZ92288.1"/>
    <property type="molecule type" value="Genomic_DNA"/>
</dbReference>
<protein>
    <submittedName>
        <fullName evidence="2">Uncharacterized protein</fullName>
    </submittedName>
</protein>
<keyword evidence="3" id="KW-1185">Reference proteome</keyword>
<evidence type="ECO:0000313" key="3">
    <source>
        <dbReference type="Proteomes" id="UP000187735"/>
    </source>
</evidence>
<dbReference type="AlphaFoldDB" id="A0A1P8WDZ0"/>
<sequence length="114" mass="12995">MGQSLVRRRYADRRPRPFHGASIRPVVPTAHADGHGNMPLKCENWRLLRLPQCGKWNLPPGTPRQDLLQDPLRQPTSIKATSVPKRLMVGLKVYHAELSLVSTFGVDRREHSRD</sequence>
<gene>
    <name evidence="2" type="ORF">Fuma_01898</name>
</gene>
<proteinExistence type="predicted"/>
<organism evidence="2 3">
    <name type="scientific">Fuerstiella marisgermanici</name>
    <dbReference type="NCBI Taxonomy" id="1891926"/>
    <lineage>
        <taxon>Bacteria</taxon>
        <taxon>Pseudomonadati</taxon>
        <taxon>Planctomycetota</taxon>
        <taxon>Planctomycetia</taxon>
        <taxon>Planctomycetales</taxon>
        <taxon>Planctomycetaceae</taxon>
        <taxon>Fuerstiella</taxon>
    </lineage>
</organism>
<name>A0A1P8WDZ0_9PLAN</name>
<reference evidence="2 3" key="1">
    <citation type="journal article" date="2016" name="Front. Microbiol.">
        <title>Fuerstia marisgermanicae gen. nov., sp. nov., an Unusual Member of the Phylum Planctomycetes from the German Wadden Sea.</title>
        <authorList>
            <person name="Kohn T."/>
            <person name="Heuer A."/>
            <person name="Jogler M."/>
            <person name="Vollmers J."/>
            <person name="Boedeker C."/>
            <person name="Bunk B."/>
            <person name="Rast P."/>
            <person name="Borchert D."/>
            <person name="Glockner I."/>
            <person name="Freese H.M."/>
            <person name="Klenk H.P."/>
            <person name="Overmann J."/>
            <person name="Kaster A.K."/>
            <person name="Rohde M."/>
            <person name="Wiegand S."/>
            <person name="Jogler C."/>
        </authorList>
    </citation>
    <scope>NUCLEOTIDE SEQUENCE [LARGE SCALE GENOMIC DNA]</scope>
    <source>
        <strain evidence="2 3">NH11</strain>
    </source>
</reference>
<evidence type="ECO:0000256" key="1">
    <source>
        <dbReference type="SAM" id="MobiDB-lite"/>
    </source>
</evidence>